<evidence type="ECO:0000256" key="1">
    <source>
        <dbReference type="ARBA" id="ARBA00005495"/>
    </source>
</evidence>
<dbReference type="PROSITE" id="PS51891">
    <property type="entry name" value="CENP_V_GFA"/>
    <property type="match status" value="1"/>
</dbReference>
<evidence type="ECO:0000313" key="6">
    <source>
        <dbReference type="EMBL" id="GLQ08268.1"/>
    </source>
</evidence>
<keyword evidence="4" id="KW-0456">Lyase</keyword>
<dbReference type="PANTHER" id="PTHR33337:SF40">
    <property type="entry name" value="CENP-V_GFA DOMAIN-CONTAINING PROTEIN-RELATED"/>
    <property type="match status" value="1"/>
</dbReference>
<dbReference type="EMBL" id="BSNG01000001">
    <property type="protein sequence ID" value="GLQ08268.1"/>
    <property type="molecule type" value="Genomic_DNA"/>
</dbReference>
<dbReference type="SUPFAM" id="SSF51316">
    <property type="entry name" value="Mss4-like"/>
    <property type="match status" value="1"/>
</dbReference>
<evidence type="ECO:0000256" key="4">
    <source>
        <dbReference type="ARBA" id="ARBA00023239"/>
    </source>
</evidence>
<gene>
    <name evidence="6" type="ORF">GCM10007913_02000</name>
</gene>
<keyword evidence="2" id="KW-0479">Metal-binding</keyword>
<feature type="domain" description="CENP-V/GFA" evidence="5">
    <location>
        <begin position="7"/>
        <end position="117"/>
    </location>
</feature>
<dbReference type="PANTHER" id="PTHR33337">
    <property type="entry name" value="GFA DOMAIN-CONTAINING PROTEIN"/>
    <property type="match status" value="1"/>
</dbReference>
<dbReference type="InterPro" id="IPR011057">
    <property type="entry name" value="Mss4-like_sf"/>
</dbReference>
<dbReference type="Proteomes" id="UP001161406">
    <property type="component" value="Unassembled WGS sequence"/>
</dbReference>
<organism evidence="6 7">
    <name type="scientific">Devosia yakushimensis</name>
    <dbReference type="NCBI Taxonomy" id="470028"/>
    <lineage>
        <taxon>Bacteria</taxon>
        <taxon>Pseudomonadati</taxon>
        <taxon>Pseudomonadota</taxon>
        <taxon>Alphaproteobacteria</taxon>
        <taxon>Hyphomicrobiales</taxon>
        <taxon>Devosiaceae</taxon>
        <taxon>Devosia</taxon>
    </lineage>
</organism>
<accession>A0ABQ5UAT1</accession>
<sequence>MTEPETRTAQCSCGQLHVECSGAPEKISVCHCLECQRRTGSAFGIAVFFRKEAVVITGSSHIYQRIGDSGLPLRHHFCPNCGSTIFWYPERKPAHIALALGAFADPHFPAPQQAVYERSQHSWVTLNLPPDGQ</sequence>
<proteinExistence type="inferred from homology"/>
<evidence type="ECO:0000256" key="3">
    <source>
        <dbReference type="ARBA" id="ARBA00022833"/>
    </source>
</evidence>
<keyword evidence="7" id="KW-1185">Reference proteome</keyword>
<dbReference type="RefSeq" id="WP_284387096.1">
    <property type="nucleotide sequence ID" value="NZ_BSNG01000001.1"/>
</dbReference>
<dbReference type="Gene3D" id="3.90.1590.10">
    <property type="entry name" value="glutathione-dependent formaldehyde- activating enzyme (gfa)"/>
    <property type="match status" value="1"/>
</dbReference>
<comment type="similarity">
    <text evidence="1">Belongs to the Gfa family.</text>
</comment>
<reference evidence="6" key="1">
    <citation type="journal article" date="2014" name="Int. J. Syst. Evol. Microbiol.">
        <title>Complete genome of a new Firmicutes species belonging to the dominant human colonic microbiota ('Ruminococcus bicirculans') reveals two chromosomes and a selective capacity to utilize plant glucans.</title>
        <authorList>
            <consortium name="NISC Comparative Sequencing Program"/>
            <person name="Wegmann U."/>
            <person name="Louis P."/>
            <person name="Goesmann A."/>
            <person name="Henrissat B."/>
            <person name="Duncan S.H."/>
            <person name="Flint H.J."/>
        </authorList>
    </citation>
    <scope>NUCLEOTIDE SEQUENCE</scope>
    <source>
        <strain evidence="6">NBRC 103855</strain>
    </source>
</reference>
<name>A0ABQ5UAT1_9HYPH</name>
<comment type="caution">
    <text evidence="6">The sequence shown here is derived from an EMBL/GenBank/DDBJ whole genome shotgun (WGS) entry which is preliminary data.</text>
</comment>
<evidence type="ECO:0000256" key="2">
    <source>
        <dbReference type="ARBA" id="ARBA00022723"/>
    </source>
</evidence>
<keyword evidence="3" id="KW-0862">Zinc</keyword>
<reference evidence="6" key="2">
    <citation type="submission" date="2023-01" db="EMBL/GenBank/DDBJ databases">
        <title>Draft genome sequence of Devosia yakushimensis strain NBRC 103855.</title>
        <authorList>
            <person name="Sun Q."/>
            <person name="Mori K."/>
        </authorList>
    </citation>
    <scope>NUCLEOTIDE SEQUENCE</scope>
    <source>
        <strain evidence="6">NBRC 103855</strain>
    </source>
</reference>
<dbReference type="InterPro" id="IPR006913">
    <property type="entry name" value="CENP-V/GFA"/>
</dbReference>
<evidence type="ECO:0000259" key="5">
    <source>
        <dbReference type="PROSITE" id="PS51891"/>
    </source>
</evidence>
<dbReference type="Pfam" id="PF04828">
    <property type="entry name" value="GFA"/>
    <property type="match status" value="1"/>
</dbReference>
<evidence type="ECO:0000313" key="7">
    <source>
        <dbReference type="Proteomes" id="UP001161406"/>
    </source>
</evidence>
<protein>
    <submittedName>
        <fullName evidence="6">Aldehyde-activating protein</fullName>
    </submittedName>
</protein>